<keyword evidence="2" id="KW-0863">Zinc-finger</keyword>
<keyword evidence="5" id="KW-1185">Reference proteome</keyword>
<dbReference type="PANTHER" id="PTHR13182:SF8">
    <property type="entry name" value="CYTOPLASMIC 60S SUBUNIT BIOGENESIS FACTOR ZNF622"/>
    <property type="match status" value="1"/>
</dbReference>
<sequence>RTYKKTYSKEKLYTCLTCKVEFHDLKLFRHHYNCEWHRYNMNAKVAGLPYVTLDEYLKKEAIYTENNNQIKKEQFCHTCRKKFHSPQQFDNHIVSKVHKIKLNQIIEKSNFLALKQKIEIDSDVESVSSDEWNEDMICEIEKDYCLFCNVRSKSTIGNIEHMIKTHSFFIPDIEYCTDLNGLLEYLEQKICSDFKCIWCNDSGRKMRSAQAVRMHMVDKGHCKMLFEGDTIFEYSPFYDYSSSYPDAEDANPDEELPQIPKKTVLNDEGYVMKLPSGRKIVHRSLALYYKQNVPVGTEVTKKNYNYWLRKRLFKEISFGSTEKKIEANKKTLQAIRYLRDIQANYSTKLQFKQNKLQKYFRKQTNF</sequence>
<dbReference type="InterPro" id="IPR036236">
    <property type="entry name" value="Znf_C2H2_sf"/>
</dbReference>
<evidence type="ECO:0000313" key="6">
    <source>
        <dbReference type="RefSeq" id="XP_025073094.1"/>
    </source>
</evidence>
<dbReference type="Pfam" id="PF12756">
    <property type="entry name" value="zf-C2H2_2"/>
    <property type="match status" value="1"/>
</dbReference>
<evidence type="ECO:0000256" key="2">
    <source>
        <dbReference type="ARBA" id="ARBA00022771"/>
    </source>
</evidence>
<dbReference type="InterPro" id="IPR022755">
    <property type="entry name" value="Znf_C2H2_jaz"/>
</dbReference>
<dbReference type="InterPro" id="IPR041661">
    <property type="entry name" value="ZN622/Rei1/Reh1_Znf-C2H2"/>
</dbReference>
<dbReference type="GO" id="GO:0042273">
    <property type="term" value="P:ribosomal large subunit biogenesis"/>
    <property type="evidence" value="ECO:0007669"/>
    <property type="project" value="TreeGrafter"/>
</dbReference>
<keyword evidence="3" id="KW-0862">Zinc</keyword>
<feature type="non-terminal residue" evidence="6">
    <location>
        <position position="1"/>
    </location>
</feature>
<organism evidence="5 6">
    <name type="scientific">Pogonomyrmex barbatus</name>
    <name type="common">red harvester ant</name>
    <dbReference type="NCBI Taxonomy" id="144034"/>
    <lineage>
        <taxon>Eukaryota</taxon>
        <taxon>Metazoa</taxon>
        <taxon>Ecdysozoa</taxon>
        <taxon>Arthropoda</taxon>
        <taxon>Hexapoda</taxon>
        <taxon>Insecta</taxon>
        <taxon>Pterygota</taxon>
        <taxon>Neoptera</taxon>
        <taxon>Endopterygota</taxon>
        <taxon>Hymenoptera</taxon>
        <taxon>Apocrita</taxon>
        <taxon>Aculeata</taxon>
        <taxon>Formicoidea</taxon>
        <taxon>Formicidae</taxon>
        <taxon>Myrmicinae</taxon>
        <taxon>Pogonomyrmex</taxon>
    </lineage>
</organism>
<dbReference type="Proteomes" id="UP000504615">
    <property type="component" value="Unplaced"/>
</dbReference>
<evidence type="ECO:0000313" key="5">
    <source>
        <dbReference type="Proteomes" id="UP000504615"/>
    </source>
</evidence>
<reference evidence="6" key="1">
    <citation type="submission" date="2025-08" db="UniProtKB">
        <authorList>
            <consortium name="RefSeq"/>
        </authorList>
    </citation>
    <scope>IDENTIFICATION</scope>
</reference>
<gene>
    <name evidence="6" type="primary">LOC105423056</name>
</gene>
<dbReference type="Pfam" id="PF12171">
    <property type="entry name" value="zf-C2H2_jaz"/>
    <property type="match status" value="1"/>
</dbReference>
<dbReference type="PANTHER" id="PTHR13182">
    <property type="entry name" value="ZINC FINGER PROTEIN 622"/>
    <property type="match status" value="1"/>
</dbReference>
<protein>
    <submittedName>
        <fullName evidence="6">Zinc finger protein 622</fullName>
    </submittedName>
</protein>
<evidence type="ECO:0000256" key="1">
    <source>
        <dbReference type="ARBA" id="ARBA00022723"/>
    </source>
</evidence>
<dbReference type="InterPro" id="IPR013087">
    <property type="entry name" value="Znf_C2H2_type"/>
</dbReference>
<accession>A0A8N1S2L1</accession>
<evidence type="ECO:0000256" key="3">
    <source>
        <dbReference type="ARBA" id="ARBA00022833"/>
    </source>
</evidence>
<keyword evidence="1" id="KW-0479">Metal-binding</keyword>
<dbReference type="GeneID" id="105423056"/>
<dbReference type="GO" id="GO:0030687">
    <property type="term" value="C:preribosome, large subunit precursor"/>
    <property type="evidence" value="ECO:0007669"/>
    <property type="project" value="TreeGrafter"/>
</dbReference>
<feature type="domain" description="C2H2-type" evidence="4">
    <location>
        <begin position="76"/>
        <end position="98"/>
    </location>
</feature>
<dbReference type="OrthoDB" id="19329at2759"/>
<dbReference type="AlphaFoldDB" id="A0A8N1S2L1"/>
<proteinExistence type="predicted"/>
<dbReference type="RefSeq" id="XP_025073094.1">
    <property type="nucleotide sequence ID" value="XM_025217309.1"/>
</dbReference>
<dbReference type="SMART" id="SM00355">
    <property type="entry name" value="ZnF_C2H2"/>
    <property type="match status" value="4"/>
</dbReference>
<dbReference type="PROSITE" id="PS00028">
    <property type="entry name" value="ZINC_FINGER_C2H2_1"/>
    <property type="match status" value="1"/>
</dbReference>
<dbReference type="SUPFAM" id="SSF57667">
    <property type="entry name" value="beta-beta-alpha zinc fingers"/>
    <property type="match status" value="2"/>
</dbReference>
<evidence type="ECO:0000259" key="4">
    <source>
        <dbReference type="PROSITE" id="PS00028"/>
    </source>
</evidence>
<dbReference type="InterPro" id="IPR040025">
    <property type="entry name" value="Znf622/Rei1/Reh1"/>
</dbReference>
<dbReference type="GO" id="GO:0008270">
    <property type="term" value="F:zinc ion binding"/>
    <property type="evidence" value="ECO:0007669"/>
    <property type="project" value="UniProtKB-KW"/>
</dbReference>
<dbReference type="Gene3D" id="3.30.160.60">
    <property type="entry name" value="Classic Zinc Finger"/>
    <property type="match status" value="1"/>
</dbReference>
<name>A0A8N1S2L1_9HYME</name>